<protein>
    <submittedName>
        <fullName evidence="2">Uncharacterized protein</fullName>
    </submittedName>
</protein>
<dbReference type="EMBL" id="PGGS01000225">
    <property type="protein sequence ID" value="PNH06621.1"/>
    <property type="molecule type" value="Genomic_DNA"/>
</dbReference>
<evidence type="ECO:0000313" key="2">
    <source>
        <dbReference type="EMBL" id="PNH06621.1"/>
    </source>
</evidence>
<comment type="caution">
    <text evidence="2">The sequence shown here is derived from an EMBL/GenBank/DDBJ whole genome shotgun (WGS) entry which is preliminary data.</text>
</comment>
<keyword evidence="3" id="KW-1185">Reference proteome</keyword>
<sequence>MRLLPSAQRGLWGLANAQRGWWDPANAQKKADGRSAGGATSSLGDAVRPNYCNFCSLEQQRFMPRAGCPPSQHKGECLRGRQTALGRFVAACLGGKKAWLTLAERLAPKGGAAAKPTKRLAA</sequence>
<evidence type="ECO:0000256" key="1">
    <source>
        <dbReference type="SAM" id="MobiDB-lite"/>
    </source>
</evidence>
<organism evidence="2 3">
    <name type="scientific">Tetrabaena socialis</name>
    <dbReference type="NCBI Taxonomy" id="47790"/>
    <lineage>
        <taxon>Eukaryota</taxon>
        <taxon>Viridiplantae</taxon>
        <taxon>Chlorophyta</taxon>
        <taxon>core chlorophytes</taxon>
        <taxon>Chlorophyceae</taxon>
        <taxon>CS clade</taxon>
        <taxon>Chlamydomonadales</taxon>
        <taxon>Tetrabaenaceae</taxon>
        <taxon>Tetrabaena</taxon>
    </lineage>
</organism>
<dbReference type="Proteomes" id="UP000236333">
    <property type="component" value="Unassembled WGS sequence"/>
</dbReference>
<evidence type="ECO:0000313" key="3">
    <source>
        <dbReference type="Proteomes" id="UP000236333"/>
    </source>
</evidence>
<feature type="region of interest" description="Disordered" evidence="1">
    <location>
        <begin position="25"/>
        <end position="45"/>
    </location>
</feature>
<name>A0A2J8A267_9CHLO</name>
<reference evidence="2 3" key="1">
    <citation type="journal article" date="2017" name="Mol. Biol. Evol.">
        <title>The 4-celled Tetrabaena socialis nuclear genome reveals the essential components for genetic control of cell number at the origin of multicellularity in the volvocine lineage.</title>
        <authorList>
            <person name="Featherston J."/>
            <person name="Arakaki Y."/>
            <person name="Hanschen E.R."/>
            <person name="Ferris P.J."/>
            <person name="Michod R.E."/>
            <person name="Olson B.J.S.C."/>
            <person name="Nozaki H."/>
            <person name="Durand P.M."/>
        </authorList>
    </citation>
    <scope>NUCLEOTIDE SEQUENCE [LARGE SCALE GENOMIC DNA]</scope>
    <source>
        <strain evidence="2 3">NIES-571</strain>
    </source>
</reference>
<accession>A0A2J8A267</accession>
<dbReference type="AlphaFoldDB" id="A0A2J8A267"/>
<gene>
    <name evidence="2" type="ORF">TSOC_007005</name>
</gene>
<proteinExistence type="predicted"/>